<organism evidence="1 2">
    <name type="scientific">Amycolatopsis rhabdoformis</name>
    <dbReference type="NCBI Taxonomy" id="1448059"/>
    <lineage>
        <taxon>Bacteria</taxon>
        <taxon>Bacillati</taxon>
        <taxon>Actinomycetota</taxon>
        <taxon>Actinomycetes</taxon>
        <taxon>Pseudonocardiales</taxon>
        <taxon>Pseudonocardiaceae</taxon>
        <taxon>Amycolatopsis</taxon>
    </lineage>
</organism>
<reference evidence="1 2" key="1">
    <citation type="journal article" date="2015" name="Int. J. Syst. Evol. Microbiol.">
        <title>Amycolatopsis rhabdoformis sp. nov., an actinomycete isolated from a tropical forest soil.</title>
        <authorList>
            <person name="Souza W.R."/>
            <person name="Silva R.E."/>
            <person name="Goodfellow M."/>
            <person name="Busarakam K."/>
            <person name="Figueiro F.S."/>
            <person name="Ferreira D."/>
            <person name="Rodrigues-Filho E."/>
            <person name="Moraes L.A.B."/>
            <person name="Zucchi T.D."/>
        </authorList>
    </citation>
    <scope>NUCLEOTIDE SEQUENCE [LARGE SCALE GENOMIC DNA]</scope>
    <source>
        <strain evidence="1 2">NCIMB 14900</strain>
    </source>
</reference>
<dbReference type="EMBL" id="CP142149">
    <property type="protein sequence ID" value="WSE30529.1"/>
    <property type="molecule type" value="Genomic_DNA"/>
</dbReference>
<proteinExistence type="predicted"/>
<evidence type="ECO:0000313" key="2">
    <source>
        <dbReference type="Proteomes" id="UP001330812"/>
    </source>
</evidence>
<keyword evidence="2" id="KW-1185">Reference proteome</keyword>
<gene>
    <name evidence="1" type="ORF">VSH64_48400</name>
</gene>
<protein>
    <submittedName>
        <fullName evidence="1">Uncharacterized protein</fullName>
    </submittedName>
</protein>
<evidence type="ECO:0000313" key="1">
    <source>
        <dbReference type="EMBL" id="WSE30529.1"/>
    </source>
</evidence>
<dbReference type="RefSeq" id="WP_326569474.1">
    <property type="nucleotide sequence ID" value="NZ_CP142149.1"/>
</dbReference>
<dbReference type="Proteomes" id="UP001330812">
    <property type="component" value="Chromosome"/>
</dbReference>
<name>A0ABZ1IAE2_9PSEU</name>
<accession>A0ABZ1IAE2</accession>
<sequence length="44" mass="4812">MAAEHGEHVVVVPQYVGEAFFAGLVVPQYVGEVFFAGLADRIYE</sequence>